<evidence type="ECO:0000256" key="1">
    <source>
        <dbReference type="ARBA" id="ARBA00001968"/>
    </source>
</evidence>
<dbReference type="InterPro" id="IPR045249">
    <property type="entry name" value="HARBI1-like"/>
</dbReference>
<evidence type="ECO:0000313" key="10">
    <source>
        <dbReference type="EMBL" id="KAF7811576.1"/>
    </source>
</evidence>
<dbReference type="GO" id="GO:0004518">
    <property type="term" value="F:nuclease activity"/>
    <property type="evidence" value="ECO:0007669"/>
    <property type="project" value="UniProtKB-KW"/>
</dbReference>
<dbReference type="GO" id="GO:0046872">
    <property type="term" value="F:metal ion binding"/>
    <property type="evidence" value="ECO:0007669"/>
    <property type="project" value="UniProtKB-KW"/>
</dbReference>
<feature type="region of interest" description="Disordered" evidence="8">
    <location>
        <begin position="64"/>
        <end position="84"/>
    </location>
</feature>
<reference evidence="10" key="1">
    <citation type="submission" date="2020-09" db="EMBL/GenBank/DDBJ databases">
        <title>Genome-Enabled Discovery of Anthraquinone Biosynthesis in Senna tora.</title>
        <authorList>
            <person name="Kang S.-H."/>
            <person name="Pandey R.P."/>
            <person name="Lee C.-M."/>
            <person name="Sim J.-S."/>
            <person name="Jeong J.-T."/>
            <person name="Choi B.-S."/>
            <person name="Jung M."/>
            <person name="Ginzburg D."/>
            <person name="Zhao K."/>
            <person name="Won S.Y."/>
            <person name="Oh T.-J."/>
            <person name="Yu Y."/>
            <person name="Kim N.-H."/>
            <person name="Lee O.R."/>
            <person name="Lee T.-H."/>
            <person name="Bashyal P."/>
            <person name="Kim T.-S."/>
            <person name="Lee W.-H."/>
            <person name="Kawkins C."/>
            <person name="Kim C.-K."/>
            <person name="Kim J.S."/>
            <person name="Ahn B.O."/>
            <person name="Rhee S.Y."/>
            <person name="Sohng J.K."/>
        </authorList>
    </citation>
    <scope>NUCLEOTIDE SEQUENCE</scope>
    <source>
        <tissue evidence="10">Leaf</tissue>
    </source>
</reference>
<evidence type="ECO:0000256" key="5">
    <source>
        <dbReference type="ARBA" id="ARBA00022723"/>
    </source>
</evidence>
<keyword evidence="7" id="KW-0539">Nucleus</keyword>
<protein>
    <submittedName>
        <fullName evidence="10">Protein ALP1-like</fullName>
    </submittedName>
</protein>
<proteinExistence type="inferred from homology"/>
<gene>
    <name evidence="10" type="ORF">G2W53_032552</name>
</gene>
<comment type="subcellular location">
    <subcellularLocation>
        <location evidence="2">Nucleus</location>
    </subcellularLocation>
</comment>
<evidence type="ECO:0000313" key="11">
    <source>
        <dbReference type="Proteomes" id="UP000634136"/>
    </source>
</evidence>
<dbReference type="PANTHER" id="PTHR22930">
    <property type="match status" value="1"/>
</dbReference>
<dbReference type="EMBL" id="JAAIUW010000010">
    <property type="protein sequence ID" value="KAF7811576.1"/>
    <property type="molecule type" value="Genomic_DNA"/>
</dbReference>
<evidence type="ECO:0000256" key="3">
    <source>
        <dbReference type="ARBA" id="ARBA00006958"/>
    </source>
</evidence>
<evidence type="ECO:0000259" key="9">
    <source>
        <dbReference type="Pfam" id="PF13359"/>
    </source>
</evidence>
<evidence type="ECO:0000256" key="7">
    <source>
        <dbReference type="ARBA" id="ARBA00023242"/>
    </source>
</evidence>
<dbReference type="InterPro" id="IPR027806">
    <property type="entry name" value="HARBI1_dom"/>
</dbReference>
<keyword evidence="6" id="KW-0378">Hydrolase</keyword>
<dbReference type="OrthoDB" id="1414541at2759"/>
<comment type="cofactor">
    <cofactor evidence="1">
        <name>a divalent metal cation</name>
        <dbReference type="ChEBI" id="CHEBI:60240"/>
    </cofactor>
</comment>
<evidence type="ECO:0000256" key="4">
    <source>
        <dbReference type="ARBA" id="ARBA00022722"/>
    </source>
</evidence>
<feature type="domain" description="DDE Tnp4" evidence="9">
    <location>
        <begin position="2"/>
        <end position="47"/>
    </location>
</feature>
<feature type="compositionally biased region" description="Acidic residues" evidence="8">
    <location>
        <begin position="64"/>
        <end position="77"/>
    </location>
</feature>
<evidence type="ECO:0000256" key="8">
    <source>
        <dbReference type="SAM" id="MobiDB-lite"/>
    </source>
</evidence>
<keyword evidence="4" id="KW-0540">Nuclease</keyword>
<dbReference type="Pfam" id="PF13359">
    <property type="entry name" value="DDE_Tnp_4"/>
    <property type="match status" value="1"/>
</dbReference>
<comment type="caution">
    <text evidence="10">The sequence shown here is derived from an EMBL/GenBank/DDBJ whole genome shotgun (WGS) entry which is preliminary data.</text>
</comment>
<evidence type="ECO:0000256" key="2">
    <source>
        <dbReference type="ARBA" id="ARBA00004123"/>
    </source>
</evidence>
<keyword evidence="5" id="KW-0479">Metal-binding</keyword>
<sequence length="118" mass="13739">MRHSAARNVIERCFGMLKNRWAILRSPSYYPVKTHNLVVIACCLLHNLIRRENARDPLDDEVENLVPEPTEEPVEDEPPNKHRKSEEWIHKLITLRTEAENTIGSQKKTPHWGLALLL</sequence>
<comment type="similarity">
    <text evidence="3">Belongs to the HARBI1 family.</text>
</comment>
<keyword evidence="11" id="KW-1185">Reference proteome</keyword>
<accession>A0A834SZC7</accession>
<evidence type="ECO:0000256" key="6">
    <source>
        <dbReference type="ARBA" id="ARBA00022801"/>
    </source>
</evidence>
<dbReference type="GO" id="GO:0016787">
    <property type="term" value="F:hydrolase activity"/>
    <property type="evidence" value="ECO:0007669"/>
    <property type="project" value="UniProtKB-KW"/>
</dbReference>
<organism evidence="10 11">
    <name type="scientific">Senna tora</name>
    <dbReference type="NCBI Taxonomy" id="362788"/>
    <lineage>
        <taxon>Eukaryota</taxon>
        <taxon>Viridiplantae</taxon>
        <taxon>Streptophyta</taxon>
        <taxon>Embryophyta</taxon>
        <taxon>Tracheophyta</taxon>
        <taxon>Spermatophyta</taxon>
        <taxon>Magnoliopsida</taxon>
        <taxon>eudicotyledons</taxon>
        <taxon>Gunneridae</taxon>
        <taxon>Pentapetalae</taxon>
        <taxon>rosids</taxon>
        <taxon>fabids</taxon>
        <taxon>Fabales</taxon>
        <taxon>Fabaceae</taxon>
        <taxon>Caesalpinioideae</taxon>
        <taxon>Cassia clade</taxon>
        <taxon>Senna</taxon>
    </lineage>
</organism>
<dbReference type="PANTHER" id="PTHR22930:SF281">
    <property type="entry name" value="NUCLEASE"/>
    <property type="match status" value="1"/>
</dbReference>
<dbReference type="Proteomes" id="UP000634136">
    <property type="component" value="Unassembled WGS sequence"/>
</dbReference>
<dbReference type="GO" id="GO:0005634">
    <property type="term" value="C:nucleus"/>
    <property type="evidence" value="ECO:0007669"/>
    <property type="project" value="UniProtKB-SubCell"/>
</dbReference>
<dbReference type="AlphaFoldDB" id="A0A834SZC7"/>
<name>A0A834SZC7_9FABA</name>